<dbReference type="RefSeq" id="WP_262685875.1">
    <property type="nucleotide sequence ID" value="NZ_JAOQIO010000084.1"/>
</dbReference>
<dbReference type="EMBL" id="JAOQIO010000084">
    <property type="protein sequence ID" value="MCU6794801.1"/>
    <property type="molecule type" value="Genomic_DNA"/>
</dbReference>
<dbReference type="InterPro" id="IPR017937">
    <property type="entry name" value="Thioredoxin_CS"/>
</dbReference>
<reference evidence="3 4" key="1">
    <citation type="submission" date="2022-09" db="EMBL/GenBank/DDBJ databases">
        <authorList>
            <person name="Han X.L."/>
            <person name="Wang Q."/>
            <person name="Lu T."/>
        </authorList>
    </citation>
    <scope>NUCLEOTIDE SEQUENCE [LARGE SCALE GENOMIC DNA]</scope>
    <source>
        <strain evidence="3 4">WQ 127069</strain>
    </source>
</reference>
<dbReference type="PROSITE" id="PS00194">
    <property type="entry name" value="THIOREDOXIN_1"/>
    <property type="match status" value="1"/>
</dbReference>
<keyword evidence="4" id="KW-1185">Reference proteome</keyword>
<dbReference type="PANTHER" id="PTHR42852:SF1">
    <property type="entry name" value="THIOREDOXIN-LIKE PROTEIN YNEN"/>
    <property type="match status" value="1"/>
</dbReference>
<dbReference type="InterPro" id="IPR036249">
    <property type="entry name" value="Thioredoxin-like_sf"/>
</dbReference>
<dbReference type="InterPro" id="IPR013766">
    <property type="entry name" value="Thioredoxin_domain"/>
</dbReference>
<feature type="domain" description="Thioredoxin" evidence="2">
    <location>
        <begin position="39"/>
        <end position="181"/>
    </location>
</feature>
<accession>A0ABT2UL76</accession>
<organism evidence="3 4">
    <name type="scientific">Paenibacillus baimaensis</name>
    <dbReference type="NCBI Taxonomy" id="2982185"/>
    <lineage>
        <taxon>Bacteria</taxon>
        <taxon>Bacillati</taxon>
        <taxon>Bacillota</taxon>
        <taxon>Bacilli</taxon>
        <taxon>Bacillales</taxon>
        <taxon>Paenibacillaceae</taxon>
        <taxon>Paenibacillus</taxon>
    </lineage>
</organism>
<dbReference type="SUPFAM" id="SSF52833">
    <property type="entry name" value="Thioredoxin-like"/>
    <property type="match status" value="1"/>
</dbReference>
<sequence>MKLTTIAVMIVLMLMGEMVSLDKLNTHKSLAAARFGPAAARNQPAPEFDLQGLDGKSYHVGGSRDKPLIINFWASWCGPCHEEAPDLNRMYEAYKDELDIYAVNVTKGDRLQDVQGFVKQYGLTFPVLLDSKGLTAERYRLQVVPTSFLINKEGVLVDVIHVLPAKALEAKIRLLLDKDQKPPL</sequence>
<dbReference type="InterPro" id="IPR000866">
    <property type="entry name" value="AhpC/TSA"/>
</dbReference>
<dbReference type="PROSITE" id="PS51352">
    <property type="entry name" value="THIOREDOXIN_2"/>
    <property type="match status" value="1"/>
</dbReference>
<evidence type="ECO:0000256" key="1">
    <source>
        <dbReference type="ARBA" id="ARBA00023157"/>
    </source>
</evidence>
<dbReference type="Pfam" id="PF00578">
    <property type="entry name" value="AhpC-TSA"/>
    <property type="match status" value="1"/>
</dbReference>
<evidence type="ECO:0000313" key="3">
    <source>
        <dbReference type="EMBL" id="MCU6794801.1"/>
    </source>
</evidence>
<dbReference type="Proteomes" id="UP001652445">
    <property type="component" value="Unassembled WGS sequence"/>
</dbReference>
<keyword evidence="1" id="KW-1015">Disulfide bond</keyword>
<dbReference type="InterPro" id="IPR050553">
    <property type="entry name" value="Thioredoxin_ResA/DsbE_sf"/>
</dbReference>
<protein>
    <submittedName>
        <fullName evidence="3">TlpA family protein disulfide reductase</fullName>
    </submittedName>
</protein>
<evidence type="ECO:0000259" key="2">
    <source>
        <dbReference type="PROSITE" id="PS51352"/>
    </source>
</evidence>
<name>A0ABT2UL76_9BACL</name>
<gene>
    <name evidence="3" type="ORF">OB236_22060</name>
</gene>
<evidence type="ECO:0000313" key="4">
    <source>
        <dbReference type="Proteomes" id="UP001652445"/>
    </source>
</evidence>
<dbReference type="CDD" id="cd02966">
    <property type="entry name" value="TlpA_like_family"/>
    <property type="match status" value="1"/>
</dbReference>
<proteinExistence type="predicted"/>
<dbReference type="PANTHER" id="PTHR42852">
    <property type="entry name" value="THIOL:DISULFIDE INTERCHANGE PROTEIN DSBE"/>
    <property type="match status" value="1"/>
</dbReference>
<comment type="caution">
    <text evidence="3">The sequence shown here is derived from an EMBL/GenBank/DDBJ whole genome shotgun (WGS) entry which is preliminary data.</text>
</comment>
<dbReference type="Gene3D" id="3.40.30.10">
    <property type="entry name" value="Glutaredoxin"/>
    <property type="match status" value="1"/>
</dbReference>